<comment type="caution">
    <text evidence="1">The sequence shown here is derived from an EMBL/GenBank/DDBJ whole genome shotgun (WGS) entry which is preliminary data.</text>
</comment>
<accession>A0ACC2NHF3</accession>
<organism evidence="1 2">
    <name type="scientific">Eretmocerus hayati</name>
    <dbReference type="NCBI Taxonomy" id="131215"/>
    <lineage>
        <taxon>Eukaryota</taxon>
        <taxon>Metazoa</taxon>
        <taxon>Ecdysozoa</taxon>
        <taxon>Arthropoda</taxon>
        <taxon>Hexapoda</taxon>
        <taxon>Insecta</taxon>
        <taxon>Pterygota</taxon>
        <taxon>Neoptera</taxon>
        <taxon>Endopterygota</taxon>
        <taxon>Hymenoptera</taxon>
        <taxon>Apocrita</taxon>
        <taxon>Proctotrupomorpha</taxon>
        <taxon>Chalcidoidea</taxon>
        <taxon>Aphelinidae</taxon>
        <taxon>Aphelininae</taxon>
        <taxon>Eretmocerus</taxon>
    </lineage>
</organism>
<reference evidence="1" key="1">
    <citation type="submission" date="2023-04" db="EMBL/GenBank/DDBJ databases">
        <title>A chromosome-level genome assembly of the parasitoid wasp Eretmocerus hayati.</title>
        <authorList>
            <person name="Zhong Y."/>
            <person name="Liu S."/>
            <person name="Liu Y."/>
        </authorList>
    </citation>
    <scope>NUCLEOTIDE SEQUENCE</scope>
    <source>
        <strain evidence="1">ZJU_SS_LIU_2023</strain>
    </source>
</reference>
<evidence type="ECO:0000313" key="2">
    <source>
        <dbReference type="Proteomes" id="UP001239111"/>
    </source>
</evidence>
<keyword evidence="2" id="KW-1185">Reference proteome</keyword>
<proteinExistence type="predicted"/>
<evidence type="ECO:0000313" key="1">
    <source>
        <dbReference type="EMBL" id="KAJ8670522.1"/>
    </source>
</evidence>
<dbReference type="EMBL" id="CM056743">
    <property type="protein sequence ID" value="KAJ8670522.1"/>
    <property type="molecule type" value="Genomic_DNA"/>
</dbReference>
<protein>
    <submittedName>
        <fullName evidence="1">Uncharacterized protein</fullName>
    </submittedName>
</protein>
<sequence>MPAALLPLSYDNESLLMQLGILGRLFHLDTVSPARFDQVLEIYQEMHRVYKDQEIDWMLIHDAGCTIDDTELPHHVTTKADLECMIEGTFRSFLNALPAPPTIVTIARSCIDEYCPAEDVEQIQAGVLDELRQRIGSDIDVTLKYLQDEAEEADP</sequence>
<gene>
    <name evidence="1" type="ORF">QAD02_001781</name>
</gene>
<name>A0ACC2NHF3_9HYME</name>
<dbReference type="Proteomes" id="UP001239111">
    <property type="component" value="Chromosome 3"/>
</dbReference>